<evidence type="ECO:0000256" key="9">
    <source>
        <dbReference type="ARBA" id="ARBA00023136"/>
    </source>
</evidence>
<sequence length="220" mass="24243">WRRSGPQNPEPETERITRTRSLGLVLWWTWPAAVTTSRDSMKLRPCSERKCSSEASNLEDQNTLTMQASSGHAHQAGSIDGSSASLSLPTVRSPAEGSSSTGEVTINLRPTNYESEGRSGSRHTRPTIRLHSRHGHAHSNSNGANGPDDPNHADNRENSNSISEVLHVYQWLEKSFPYILIFSAKLIVQHLTGISIGIGLLTTFLYANKCIVNQVFLRVS</sequence>
<dbReference type="EMBL" id="CATNWA010015713">
    <property type="protein sequence ID" value="CAI9585996.1"/>
    <property type="molecule type" value="Genomic_DNA"/>
</dbReference>
<accession>A0ABN9EQB6</accession>
<evidence type="ECO:0000256" key="7">
    <source>
        <dbReference type="ARBA" id="ARBA00022786"/>
    </source>
</evidence>
<protein>
    <recommendedName>
        <fullName evidence="4">RING-type E3 ubiquitin transferase</fullName>
        <ecNumber evidence="4">2.3.2.27</ecNumber>
    </recommendedName>
</protein>
<dbReference type="EC" id="2.3.2.27" evidence="4"/>
<dbReference type="PANTHER" id="PTHR15860">
    <property type="entry name" value="UNCHARACTERIZED RING FINGER-CONTAINING PROTEIN"/>
    <property type="match status" value="1"/>
</dbReference>
<dbReference type="Proteomes" id="UP001162483">
    <property type="component" value="Unassembled WGS sequence"/>
</dbReference>
<evidence type="ECO:0000256" key="6">
    <source>
        <dbReference type="ARBA" id="ARBA00022692"/>
    </source>
</evidence>
<evidence type="ECO:0000256" key="2">
    <source>
        <dbReference type="ARBA" id="ARBA00004127"/>
    </source>
</evidence>
<evidence type="ECO:0000256" key="5">
    <source>
        <dbReference type="ARBA" id="ARBA00022679"/>
    </source>
</evidence>
<keyword evidence="6" id="KW-0812">Transmembrane</keyword>
<proteinExistence type="predicted"/>
<keyword evidence="8" id="KW-1133">Transmembrane helix</keyword>
<keyword evidence="12" id="KW-1185">Reference proteome</keyword>
<evidence type="ECO:0000313" key="11">
    <source>
        <dbReference type="EMBL" id="CAI9585996.1"/>
    </source>
</evidence>
<dbReference type="InterPro" id="IPR044235">
    <property type="entry name" value="RNFT1/2"/>
</dbReference>
<reference evidence="11" key="1">
    <citation type="submission" date="2023-05" db="EMBL/GenBank/DDBJ databases">
        <authorList>
            <person name="Stuckert A."/>
        </authorList>
    </citation>
    <scope>NUCLEOTIDE SEQUENCE</scope>
</reference>
<evidence type="ECO:0000256" key="8">
    <source>
        <dbReference type="ARBA" id="ARBA00022989"/>
    </source>
</evidence>
<organism evidence="11 12">
    <name type="scientific">Staurois parvus</name>
    <dbReference type="NCBI Taxonomy" id="386267"/>
    <lineage>
        <taxon>Eukaryota</taxon>
        <taxon>Metazoa</taxon>
        <taxon>Chordata</taxon>
        <taxon>Craniata</taxon>
        <taxon>Vertebrata</taxon>
        <taxon>Euteleostomi</taxon>
        <taxon>Amphibia</taxon>
        <taxon>Batrachia</taxon>
        <taxon>Anura</taxon>
        <taxon>Neobatrachia</taxon>
        <taxon>Ranoidea</taxon>
        <taxon>Ranidae</taxon>
        <taxon>Staurois</taxon>
    </lineage>
</organism>
<evidence type="ECO:0000256" key="1">
    <source>
        <dbReference type="ARBA" id="ARBA00000900"/>
    </source>
</evidence>
<comment type="subcellular location">
    <subcellularLocation>
        <location evidence="2">Endomembrane system</location>
        <topology evidence="2">Multi-pass membrane protein</topology>
    </subcellularLocation>
</comment>
<keyword evidence="7" id="KW-0833">Ubl conjugation pathway</keyword>
<name>A0ABN9EQB6_9NEOB</name>
<evidence type="ECO:0000313" key="12">
    <source>
        <dbReference type="Proteomes" id="UP001162483"/>
    </source>
</evidence>
<gene>
    <name evidence="11" type="ORF">SPARVUS_LOCUS10306291</name>
</gene>
<feature type="compositionally biased region" description="Polar residues" evidence="10">
    <location>
        <begin position="80"/>
        <end position="114"/>
    </location>
</feature>
<keyword evidence="9" id="KW-0472">Membrane</keyword>
<dbReference type="PANTHER" id="PTHR15860:SF1">
    <property type="entry name" value="E3 UBIQUITIN-PROTEIN LIGASE RNFT1"/>
    <property type="match status" value="1"/>
</dbReference>
<evidence type="ECO:0000256" key="10">
    <source>
        <dbReference type="SAM" id="MobiDB-lite"/>
    </source>
</evidence>
<comment type="caution">
    <text evidence="11">The sequence shown here is derived from an EMBL/GenBank/DDBJ whole genome shotgun (WGS) entry which is preliminary data.</text>
</comment>
<feature type="region of interest" description="Disordered" evidence="10">
    <location>
        <begin position="67"/>
        <end position="158"/>
    </location>
</feature>
<evidence type="ECO:0000256" key="3">
    <source>
        <dbReference type="ARBA" id="ARBA00004906"/>
    </source>
</evidence>
<evidence type="ECO:0000256" key="4">
    <source>
        <dbReference type="ARBA" id="ARBA00012483"/>
    </source>
</evidence>
<comment type="pathway">
    <text evidence="3">Protein modification; protein ubiquitination.</text>
</comment>
<keyword evidence="5" id="KW-0808">Transferase</keyword>
<comment type="catalytic activity">
    <reaction evidence="1">
        <text>S-ubiquitinyl-[E2 ubiquitin-conjugating enzyme]-L-cysteine + [acceptor protein]-L-lysine = [E2 ubiquitin-conjugating enzyme]-L-cysteine + N(6)-ubiquitinyl-[acceptor protein]-L-lysine.</text>
        <dbReference type="EC" id="2.3.2.27"/>
    </reaction>
</comment>
<feature type="compositionally biased region" description="Basic residues" evidence="10">
    <location>
        <begin position="120"/>
        <end position="137"/>
    </location>
</feature>
<feature type="non-terminal residue" evidence="11">
    <location>
        <position position="220"/>
    </location>
</feature>
<feature type="non-terminal residue" evidence="11">
    <location>
        <position position="1"/>
    </location>
</feature>